<sequence length="74" mass="8076">MKTIAILKVSLLTICLGSILQNDSSSSVDEGFSNDSLLSCFWVTYCGDPDNYSPVAQPEDKKTDTKDTKDIKLA</sequence>
<dbReference type="Proteomes" id="UP001231109">
    <property type="component" value="Unassembled WGS sequence"/>
</dbReference>
<protein>
    <submittedName>
        <fullName evidence="2">Uncharacterized protein</fullName>
    </submittedName>
</protein>
<evidence type="ECO:0000313" key="3">
    <source>
        <dbReference type="Proteomes" id="UP001231109"/>
    </source>
</evidence>
<gene>
    <name evidence="2" type="ORF">ORJ04_22180</name>
</gene>
<accession>A0ABT9I5J7</accession>
<keyword evidence="3" id="KW-1185">Reference proteome</keyword>
<feature type="region of interest" description="Disordered" evidence="1">
    <location>
        <begin position="51"/>
        <end position="74"/>
    </location>
</feature>
<dbReference type="EMBL" id="JAPJDZ010000237">
    <property type="protein sequence ID" value="MDP5138659.1"/>
    <property type="molecule type" value="Genomic_DNA"/>
</dbReference>
<proteinExistence type="predicted"/>
<evidence type="ECO:0000313" key="2">
    <source>
        <dbReference type="EMBL" id="MDP5138659.1"/>
    </source>
</evidence>
<dbReference type="RefSeq" id="WP_305977767.1">
    <property type="nucleotide sequence ID" value="NZ_JAPJDZ010000237.1"/>
</dbReference>
<evidence type="ECO:0000256" key="1">
    <source>
        <dbReference type="SAM" id="MobiDB-lite"/>
    </source>
</evidence>
<comment type="caution">
    <text evidence="2">The sequence shown here is derived from an EMBL/GenBank/DDBJ whole genome shotgun (WGS) entry which is preliminary data.</text>
</comment>
<name>A0ABT9I5J7_9GAMM</name>
<organism evidence="2 3">
    <name type="scientific">Rheinheimera baltica</name>
    <dbReference type="NCBI Taxonomy" id="67576"/>
    <lineage>
        <taxon>Bacteria</taxon>
        <taxon>Pseudomonadati</taxon>
        <taxon>Pseudomonadota</taxon>
        <taxon>Gammaproteobacteria</taxon>
        <taxon>Chromatiales</taxon>
        <taxon>Chromatiaceae</taxon>
        <taxon>Rheinheimera</taxon>
    </lineage>
</organism>
<feature type="compositionally biased region" description="Basic and acidic residues" evidence="1">
    <location>
        <begin position="58"/>
        <end position="74"/>
    </location>
</feature>
<reference evidence="2 3" key="1">
    <citation type="submission" date="2022-11" db="EMBL/GenBank/DDBJ databases">
        <title>Viruses from the air-sea interface of a natural surface slick.</title>
        <authorList>
            <person name="Rahlff J."/>
            <person name="Holmfeldt K."/>
        </authorList>
    </citation>
    <scope>NUCLEOTIDE SEQUENCE [LARGE SCALE GENOMIC DNA]</scope>
    <source>
        <strain evidence="2 3">SMS4</strain>
    </source>
</reference>